<sequence length="656" mass="71874">MLDFVRNNRRLMLLLLLVLVFPSFVFFGVESYSRFMDSSHDLAKVDGRAITAQEVDNVVRDQSERMRQMLGTNYDPRQFEGAQARQQVLDQLILQRVVADEVAKKHLTVSNERLLETISSIPAIAQLPKKKDGTIDDKAYVGLLAQQGMTPEQFDARMRFDLATQQLGNSVGATAFVPKSLLDRLIAIRDQQRDVQALQIKPADFIAKVNPDDAALKAYYESHKATFSVPEQAKVEYLVLSADALAASTPVTPEELKSYYDSNIARFRTDEQRRASHKQRRASHILIGSPKEAPAAERQAAKEKATKLLEDLRKHPETFADVARKQSQDPGSAEKGGDLGFMGRGALVKPFEDAMYALKDGQISDVVETDYGYHIIKLTGIKPAETKPLDQVRTELEVELRKQLAAKKYTELADTFGNTVYEQSDSLKPAADKFKLTIQSADNVTRQPNPALGAQNPLNNEKLLKALFSDDSVKNKRNTEAVQVGPTTLVAARIVDYRPATVRKFEDVQAKVREGYIAQQAAELAAKAGAERLDALKKSGAADGFGAPVTVSRAKADGLAPKAVEAVMRADTAKLPAYVGVDLGADGYAIYRIGKVSQPAQADAAQRQGEAQQLGQMLGQSQLEAFYESLKDRAKVKLLKPATTTQAGPASGAGAQ</sequence>
<keyword evidence="2" id="KW-1003">Cell membrane</keyword>
<dbReference type="SUPFAM" id="SSF109998">
    <property type="entry name" value="Triger factor/SurA peptide-binding domain-like"/>
    <property type="match status" value="1"/>
</dbReference>
<feature type="region of interest" description="Disordered" evidence="13">
    <location>
        <begin position="319"/>
        <end position="339"/>
    </location>
</feature>
<dbReference type="AlphaFoldDB" id="H1SB31"/>
<dbReference type="PATRIC" id="fig|1127483.3.peg.5355"/>
<evidence type="ECO:0000256" key="11">
    <source>
        <dbReference type="ARBA" id="ARBA00042775"/>
    </source>
</evidence>
<dbReference type="InterPro" id="IPR023058">
    <property type="entry name" value="PPIase_PpiC_CS"/>
</dbReference>
<dbReference type="GO" id="GO:0003755">
    <property type="term" value="F:peptidyl-prolyl cis-trans isomerase activity"/>
    <property type="evidence" value="ECO:0007669"/>
    <property type="project" value="UniProtKB-KW"/>
</dbReference>
<dbReference type="InterPro" id="IPR052029">
    <property type="entry name" value="PpiD_chaperone"/>
</dbReference>
<evidence type="ECO:0000256" key="7">
    <source>
        <dbReference type="ARBA" id="ARBA00023186"/>
    </source>
</evidence>
<evidence type="ECO:0000256" key="1">
    <source>
        <dbReference type="ARBA" id="ARBA00004382"/>
    </source>
</evidence>
<gene>
    <name evidence="15" type="ORF">OR16_26808</name>
</gene>
<name>H1SB31_9BURK</name>
<dbReference type="PROSITE" id="PS01096">
    <property type="entry name" value="PPIC_PPIASE_1"/>
    <property type="match status" value="1"/>
</dbReference>
<keyword evidence="7" id="KW-0143">Chaperone</keyword>
<dbReference type="GO" id="GO:0005886">
    <property type="term" value="C:plasma membrane"/>
    <property type="evidence" value="ECO:0007669"/>
    <property type="project" value="UniProtKB-SubCell"/>
</dbReference>
<dbReference type="OrthoDB" id="9812372at2"/>
<comment type="caution">
    <text evidence="15">The sequence shown here is derived from an EMBL/GenBank/DDBJ whole genome shotgun (WGS) entry which is preliminary data.</text>
</comment>
<dbReference type="PANTHER" id="PTHR47529">
    <property type="entry name" value="PEPTIDYL-PROLYL CIS-TRANS ISOMERASE D"/>
    <property type="match status" value="1"/>
</dbReference>
<dbReference type="InterPro" id="IPR046357">
    <property type="entry name" value="PPIase_dom_sf"/>
</dbReference>
<organism evidence="15 16">
    <name type="scientific">Cupriavidus basilensis OR16</name>
    <dbReference type="NCBI Taxonomy" id="1127483"/>
    <lineage>
        <taxon>Bacteria</taxon>
        <taxon>Pseudomonadati</taxon>
        <taxon>Pseudomonadota</taxon>
        <taxon>Betaproteobacteria</taxon>
        <taxon>Burkholderiales</taxon>
        <taxon>Burkholderiaceae</taxon>
        <taxon>Cupriavidus</taxon>
    </lineage>
</organism>
<evidence type="ECO:0000259" key="14">
    <source>
        <dbReference type="PROSITE" id="PS50198"/>
    </source>
</evidence>
<accession>H1SB31</accession>
<dbReference type="Gene3D" id="3.10.50.40">
    <property type="match status" value="1"/>
</dbReference>
<dbReference type="EMBL" id="AHJE01000069">
    <property type="protein sequence ID" value="EHP40269.1"/>
    <property type="molecule type" value="Genomic_DNA"/>
</dbReference>
<keyword evidence="6" id="KW-0472">Membrane</keyword>
<evidence type="ECO:0000313" key="16">
    <source>
        <dbReference type="Proteomes" id="UP000005808"/>
    </source>
</evidence>
<evidence type="ECO:0000256" key="3">
    <source>
        <dbReference type="ARBA" id="ARBA00022519"/>
    </source>
</evidence>
<proteinExistence type="inferred from homology"/>
<dbReference type="Proteomes" id="UP000005808">
    <property type="component" value="Unassembled WGS sequence"/>
</dbReference>
<feature type="region of interest" description="Disordered" evidence="13">
    <location>
        <begin position="271"/>
        <end position="295"/>
    </location>
</feature>
<protein>
    <recommendedName>
        <fullName evidence="10">Periplasmic chaperone PpiD</fullName>
    </recommendedName>
    <alternativeName>
        <fullName evidence="11">Periplasmic folding chaperone</fullName>
    </alternativeName>
</protein>
<dbReference type="Gene3D" id="1.10.4030.10">
    <property type="entry name" value="Porin chaperone SurA, peptide-binding domain"/>
    <property type="match status" value="1"/>
</dbReference>
<comment type="subcellular location">
    <subcellularLocation>
        <location evidence="1">Cell inner membrane</location>
        <topology evidence="1">Single-pass type II membrane protein</topology>
        <orientation evidence="1">Periplasmic side</orientation>
    </subcellularLocation>
</comment>
<evidence type="ECO:0000256" key="4">
    <source>
        <dbReference type="ARBA" id="ARBA00022692"/>
    </source>
</evidence>
<keyword evidence="12" id="KW-0697">Rotamase</keyword>
<evidence type="ECO:0000256" key="13">
    <source>
        <dbReference type="SAM" id="MobiDB-lite"/>
    </source>
</evidence>
<keyword evidence="3" id="KW-0997">Cell inner membrane</keyword>
<feature type="domain" description="PpiC" evidence="14">
    <location>
        <begin position="277"/>
        <end position="380"/>
    </location>
</feature>
<dbReference type="SUPFAM" id="SSF54534">
    <property type="entry name" value="FKBP-like"/>
    <property type="match status" value="1"/>
</dbReference>
<evidence type="ECO:0000256" key="9">
    <source>
        <dbReference type="ARBA" id="ARBA00038408"/>
    </source>
</evidence>
<evidence type="ECO:0000256" key="10">
    <source>
        <dbReference type="ARBA" id="ARBA00040743"/>
    </source>
</evidence>
<keyword evidence="8 12" id="KW-0413">Isomerase</keyword>
<keyword evidence="4" id="KW-0812">Transmembrane</keyword>
<reference evidence="15 16" key="1">
    <citation type="journal article" date="2012" name="J. Bacteriol.">
        <title>De Novo Genome Project of Cupriavidus basilensis OR16.</title>
        <authorList>
            <person name="Cserhati M."/>
            <person name="Kriszt B."/>
            <person name="Szoboszlay S."/>
            <person name="Toth A."/>
            <person name="Szabo I."/>
            <person name="Tancsics A."/>
            <person name="Nagy I."/>
            <person name="Horvath B."/>
            <person name="Nagy I."/>
            <person name="Kukolya J."/>
        </authorList>
    </citation>
    <scope>NUCLEOTIDE SEQUENCE [LARGE SCALE GENOMIC DNA]</scope>
    <source>
        <strain evidence="15 16">OR16</strain>
    </source>
</reference>
<evidence type="ECO:0000256" key="6">
    <source>
        <dbReference type="ARBA" id="ARBA00023136"/>
    </source>
</evidence>
<evidence type="ECO:0000256" key="2">
    <source>
        <dbReference type="ARBA" id="ARBA00022475"/>
    </source>
</evidence>
<evidence type="ECO:0000256" key="5">
    <source>
        <dbReference type="ARBA" id="ARBA00022989"/>
    </source>
</evidence>
<dbReference type="Pfam" id="PF13624">
    <property type="entry name" value="SurA_N_3"/>
    <property type="match status" value="1"/>
</dbReference>
<dbReference type="InterPro" id="IPR000297">
    <property type="entry name" value="PPIase_PpiC"/>
</dbReference>
<dbReference type="Pfam" id="PF00639">
    <property type="entry name" value="Rotamase"/>
    <property type="match status" value="1"/>
</dbReference>
<keyword evidence="5" id="KW-1133">Transmembrane helix</keyword>
<dbReference type="InterPro" id="IPR027304">
    <property type="entry name" value="Trigger_fact/SurA_dom_sf"/>
</dbReference>
<dbReference type="PROSITE" id="PS50198">
    <property type="entry name" value="PPIC_PPIASE_2"/>
    <property type="match status" value="1"/>
</dbReference>
<dbReference type="RefSeq" id="WP_006160852.1">
    <property type="nucleotide sequence ID" value="NZ_AHJE01000069.1"/>
</dbReference>
<evidence type="ECO:0000256" key="12">
    <source>
        <dbReference type="PROSITE-ProRule" id="PRU00278"/>
    </source>
</evidence>
<dbReference type="PANTHER" id="PTHR47529:SF1">
    <property type="entry name" value="PERIPLASMIC CHAPERONE PPID"/>
    <property type="match status" value="1"/>
</dbReference>
<evidence type="ECO:0000256" key="8">
    <source>
        <dbReference type="ARBA" id="ARBA00023235"/>
    </source>
</evidence>
<comment type="similarity">
    <text evidence="9">Belongs to the PpiD chaperone family.</text>
</comment>
<evidence type="ECO:0000313" key="15">
    <source>
        <dbReference type="EMBL" id="EHP40269.1"/>
    </source>
</evidence>